<dbReference type="PANTHER" id="PTHR33237:SF21">
    <property type="entry name" value="TRANSMEMBRANE PROTEIN"/>
    <property type="match status" value="1"/>
</dbReference>
<dbReference type="RefSeq" id="XP_014756201.1">
    <property type="nucleotide sequence ID" value="XM_014900715.2"/>
</dbReference>
<keyword evidence="4" id="KW-1185">Reference proteome</keyword>
<dbReference type="Proteomes" id="UP000008810">
    <property type="component" value="Chromosome 3"/>
</dbReference>
<evidence type="ECO:0000313" key="4">
    <source>
        <dbReference type="Proteomes" id="UP000008810"/>
    </source>
</evidence>
<feature type="compositionally biased region" description="Polar residues" evidence="1">
    <location>
        <begin position="53"/>
        <end position="63"/>
    </location>
</feature>
<dbReference type="Gramene" id="KQJ94506">
    <property type="protein sequence ID" value="KQJ94506"/>
    <property type="gene ID" value="BRADI_3g10930v3"/>
</dbReference>
<dbReference type="EnsemblPlants" id="KQJ94506">
    <property type="protein sequence ID" value="KQJ94506"/>
    <property type="gene ID" value="BRADI_3g10930v3"/>
</dbReference>
<reference evidence="3" key="3">
    <citation type="submission" date="2018-08" db="UniProtKB">
        <authorList>
            <consortium name="EnsemblPlants"/>
        </authorList>
    </citation>
    <scope>IDENTIFICATION</scope>
    <source>
        <strain evidence="3">cv. Bd21</strain>
    </source>
</reference>
<sequence>MGLCASMLQRKPKKRYPEPRRGISKALFVVRGDRRPAKPEQAPVFRAQEDSSGRSQLQKTGIRSTAHESVWHQGSTGALDKRFCGQLMPRLPCGCTRSTAAVEPDVPTPMLPKTPAPANRGTMPDRTPMTPSSTPMTPMRPVWQRRILMGMRCELPRFSGLILYDEHGRPLHIGTPARRNQGKKKTTRTSATTTLRELL</sequence>
<dbReference type="STRING" id="15368.A0A0Q3HM84"/>
<reference evidence="2" key="2">
    <citation type="submission" date="2017-06" db="EMBL/GenBank/DDBJ databases">
        <title>WGS assembly of Brachypodium distachyon.</title>
        <authorList>
            <consortium name="The International Brachypodium Initiative"/>
            <person name="Lucas S."/>
            <person name="Harmon-Smith M."/>
            <person name="Lail K."/>
            <person name="Tice H."/>
            <person name="Grimwood J."/>
            <person name="Bruce D."/>
            <person name="Barry K."/>
            <person name="Shu S."/>
            <person name="Lindquist E."/>
            <person name="Wang M."/>
            <person name="Pitluck S."/>
            <person name="Vogel J.P."/>
            <person name="Garvin D.F."/>
            <person name="Mockler T.C."/>
            <person name="Schmutz J."/>
            <person name="Rokhsar D."/>
            <person name="Bevan M.W."/>
        </authorList>
    </citation>
    <scope>NUCLEOTIDE SEQUENCE</scope>
    <source>
        <strain evidence="2">Bd21</strain>
    </source>
</reference>
<evidence type="ECO:0000313" key="3">
    <source>
        <dbReference type="EnsemblPlants" id="KQJ94506"/>
    </source>
</evidence>
<reference evidence="2 3" key="1">
    <citation type="journal article" date="2010" name="Nature">
        <title>Genome sequencing and analysis of the model grass Brachypodium distachyon.</title>
        <authorList>
            <consortium name="International Brachypodium Initiative"/>
        </authorList>
    </citation>
    <scope>NUCLEOTIDE SEQUENCE [LARGE SCALE GENOMIC DNA]</scope>
    <source>
        <strain evidence="2">Bd21</strain>
        <strain evidence="3">cv. Bd21</strain>
    </source>
</reference>
<feature type="compositionally biased region" description="Low complexity" evidence="1">
    <location>
        <begin position="122"/>
        <end position="138"/>
    </location>
</feature>
<dbReference type="PANTHER" id="PTHR33237">
    <property type="entry name" value="F2P16.13 PROTEIN-RELATED"/>
    <property type="match status" value="1"/>
</dbReference>
<feature type="region of interest" description="Disordered" evidence="1">
    <location>
        <begin position="1"/>
        <end position="69"/>
    </location>
</feature>
<gene>
    <name evidence="3" type="primary">LOC104583996</name>
    <name evidence="2" type="ORF">BRADI_3g10930v3</name>
</gene>
<evidence type="ECO:0000256" key="1">
    <source>
        <dbReference type="SAM" id="MobiDB-lite"/>
    </source>
</evidence>
<dbReference type="ExpressionAtlas" id="A0A0Q3HM84">
    <property type="expression patterns" value="baseline"/>
</dbReference>
<dbReference type="OrthoDB" id="1874222at2759"/>
<organism evidence="2">
    <name type="scientific">Brachypodium distachyon</name>
    <name type="common">Purple false brome</name>
    <name type="synonym">Trachynia distachya</name>
    <dbReference type="NCBI Taxonomy" id="15368"/>
    <lineage>
        <taxon>Eukaryota</taxon>
        <taxon>Viridiplantae</taxon>
        <taxon>Streptophyta</taxon>
        <taxon>Embryophyta</taxon>
        <taxon>Tracheophyta</taxon>
        <taxon>Spermatophyta</taxon>
        <taxon>Magnoliopsida</taxon>
        <taxon>Liliopsida</taxon>
        <taxon>Poales</taxon>
        <taxon>Poaceae</taxon>
        <taxon>BOP clade</taxon>
        <taxon>Pooideae</taxon>
        <taxon>Stipodae</taxon>
        <taxon>Brachypodieae</taxon>
        <taxon>Brachypodium</taxon>
    </lineage>
</organism>
<protein>
    <submittedName>
        <fullName evidence="2 3">Uncharacterized protein</fullName>
    </submittedName>
</protein>
<evidence type="ECO:0000313" key="2">
    <source>
        <dbReference type="EMBL" id="KQJ94506.1"/>
    </source>
</evidence>
<dbReference type="EMBL" id="CM000882">
    <property type="protein sequence ID" value="KQJ94506.1"/>
    <property type="molecule type" value="Genomic_DNA"/>
</dbReference>
<feature type="compositionally biased region" description="Low complexity" evidence="1">
    <location>
        <begin position="188"/>
        <end position="199"/>
    </location>
</feature>
<feature type="region of interest" description="Disordered" evidence="1">
    <location>
        <begin position="104"/>
        <end position="138"/>
    </location>
</feature>
<accession>A0A0Q3HM84</accession>
<feature type="compositionally biased region" description="Pro residues" evidence="1">
    <location>
        <begin position="106"/>
        <end position="115"/>
    </location>
</feature>
<dbReference type="KEGG" id="bdi:104583996"/>
<proteinExistence type="predicted"/>
<dbReference type="AlphaFoldDB" id="A0A0Q3HM84"/>
<dbReference type="GeneID" id="104583996"/>
<feature type="region of interest" description="Disordered" evidence="1">
    <location>
        <begin position="173"/>
        <end position="199"/>
    </location>
</feature>
<name>A0A0Q3HM84_BRADI</name>